<dbReference type="InterPro" id="IPR050905">
    <property type="entry name" value="Plant_NBS-LRR"/>
</dbReference>
<dbReference type="AlphaFoldDB" id="A0A1D6F6R4"/>
<dbReference type="Gene3D" id="3.80.10.10">
    <property type="entry name" value="Ribonuclease Inhibitor"/>
    <property type="match status" value="2"/>
</dbReference>
<reference evidence="2" key="1">
    <citation type="submission" date="2015-12" db="EMBL/GenBank/DDBJ databases">
        <title>Update maize B73 reference genome by single molecule sequencing technologies.</title>
        <authorList>
            <consortium name="Maize Genome Sequencing Project"/>
            <person name="Ware D."/>
        </authorList>
    </citation>
    <scope>NUCLEOTIDE SEQUENCE [LARGE SCALE GENOMIC DNA]</scope>
    <source>
        <tissue evidence="2">Seedling</tissue>
    </source>
</reference>
<dbReference type="FunCoup" id="A0A1D6F6R4">
    <property type="interactions" value="84"/>
</dbReference>
<dbReference type="InParanoid" id="A0A1D6F6R4"/>
<sequence length="1046" mass="119145">MIEFEFIVDLGSFTKLWICNLEKQSDVLDIGSQQVERRSIYAENTFDAAREILYQVEYGYKHANVFYFDGWDGIGASAALKEAAKRLKSSASKFDSVLHLDCSLWKSRRALQKAIAEEIKLPHSVMAILSQHDKEDDFNGVEEGARNEVREIIKHTYTKLATVKRLVVVFHNGSGSFIDLSEFGIPLNRNFKGDVLLWTMQGRFRPYVSYTIKEKDPNMVYLYVDPDTVQLDDTSLWGIVNEEAKEVAQYTGTIDHMAVVACILYTWKLKDMGNIDWDTHASNYWVCDGIIQGSSSSEAWDWKVGDALQRNMHLGWISRSYMDYFFSSSAIEMQMQHYLPRPPAICCTSEIISVPAEATSFFLQPKYGDEESQLLASMFKHSASNLRVLHLSGCTFRFASPPFLCCSNLRFLLLHRCKDDGTSITPTEGKELDDQSGAWRACFGKLQVMDLSYTKWWWLLSQRMNIMANLRELNAKGIKNLSTSHLRGCGRLVKLRVEDGSVDGQRLILENSVALELAVLVNHAKDEGATYISFRGCAQLRSILLGGLFCCLHELDLSCTSVETVDLREVEAQRLKRLILLGCQKLRAILWPPRSSSILETLDVFCVSTTPSTASGQEWPHLCKWEEKRKEATSASTAESSSLDRNWYICVRDARLLRSLDVFYTYENNRCSIGWPARVEFTTPPASGDLVAAQGVNILQQSIHVVDVYARDMITHNQLIHDEDATAGDEDGEGAIHWMWDCPTTRTMHGHGLYIHVQAEDDEQEGELNIGGTWSMPPRFICTSADVMHVHDCLSITSGISLSYITSWDLLNWCRVERCPMLRSVFTAFSEGKENDISSDSWLIFQNLTTFWASHLPMAKHIWNWSPRAYPSAYSFQQLQFLHLDYCPRVIFVLPLDSNMSLPQLETLEIICCGDLREIFRPQDPRLENQEEVVKHFPKLRRIHLHNLPTLRSICGRMMSSPMLETINVTGCLALRRLPAVGGRLGQPPTVVCEKDWWNALEWDGLEAKHHPSLFRPKHSCHYRKPKLLRGSVLRSSDQPIYCMHA</sequence>
<dbReference type="eggNOG" id="KOG4658">
    <property type="taxonomic scope" value="Eukaryota"/>
</dbReference>
<gene>
    <name evidence="2" type="ORF">ZEAMMB73_Zm00001d007491</name>
</gene>
<proteinExistence type="predicted"/>
<feature type="domain" description="Disease resistance protein At4g27190-like leucine-rich repeats" evidence="1">
    <location>
        <begin position="873"/>
        <end position="978"/>
    </location>
</feature>
<dbReference type="InterPro" id="IPR032675">
    <property type="entry name" value="LRR_dom_sf"/>
</dbReference>
<dbReference type="InterPro" id="IPR057135">
    <property type="entry name" value="At4g27190-like_LRR"/>
</dbReference>
<dbReference type="PANTHER" id="PTHR33463">
    <property type="entry name" value="NB-ARC DOMAIN-CONTAINING PROTEIN-RELATED"/>
    <property type="match status" value="1"/>
</dbReference>
<dbReference type="IntAct" id="A0A1D6F6R4">
    <property type="interactions" value="1"/>
</dbReference>
<evidence type="ECO:0000259" key="1">
    <source>
        <dbReference type="Pfam" id="PF23247"/>
    </source>
</evidence>
<dbReference type="OMA" id="KADIDMG"/>
<protein>
    <submittedName>
        <fullName evidence="2">Disease resistance protein RPS2</fullName>
    </submittedName>
</protein>
<accession>A0A1D6F6R4</accession>
<name>A0A1D6F6R4_MAIZE</name>
<dbReference type="PANTHER" id="PTHR33463:SF34">
    <property type="entry name" value="DISEASE RESISTANCE PROTEIN RPS2"/>
    <property type="match status" value="1"/>
</dbReference>
<dbReference type="Pfam" id="PF23247">
    <property type="entry name" value="LRR_RPS2"/>
    <property type="match status" value="1"/>
</dbReference>
<evidence type="ECO:0000313" key="2">
    <source>
        <dbReference type="EMBL" id="ONM26950.1"/>
    </source>
</evidence>
<organism evidence="2">
    <name type="scientific">Zea mays</name>
    <name type="common">Maize</name>
    <dbReference type="NCBI Taxonomy" id="4577"/>
    <lineage>
        <taxon>Eukaryota</taxon>
        <taxon>Viridiplantae</taxon>
        <taxon>Streptophyta</taxon>
        <taxon>Embryophyta</taxon>
        <taxon>Tracheophyta</taxon>
        <taxon>Spermatophyta</taxon>
        <taxon>Magnoliopsida</taxon>
        <taxon>Liliopsida</taxon>
        <taxon>Poales</taxon>
        <taxon>Poaceae</taxon>
        <taxon>PACMAD clade</taxon>
        <taxon>Panicoideae</taxon>
        <taxon>Andropogonodae</taxon>
        <taxon>Andropogoneae</taxon>
        <taxon>Tripsacinae</taxon>
        <taxon>Zea</taxon>
    </lineage>
</organism>
<dbReference type="PaxDb" id="4577-GRMZM2G433731_P01"/>
<dbReference type="SUPFAM" id="SSF52047">
    <property type="entry name" value="RNI-like"/>
    <property type="match status" value="2"/>
</dbReference>
<dbReference type="EMBL" id="CM007648">
    <property type="protein sequence ID" value="ONM26950.1"/>
    <property type="molecule type" value="Genomic_DNA"/>
</dbReference>
<dbReference type="ExpressionAtlas" id="A0A1D6F6R4">
    <property type="expression patterns" value="baseline and differential"/>
</dbReference>